<dbReference type="PANTHER" id="PTHR12198:SF9">
    <property type="entry name" value="PROSPERO HOMEOBOX PROTEIN 2"/>
    <property type="match status" value="1"/>
</dbReference>
<evidence type="ECO:0000256" key="6">
    <source>
        <dbReference type="ARBA" id="ARBA00023242"/>
    </source>
</evidence>
<feature type="region of interest" description="Disordered" evidence="7">
    <location>
        <begin position="118"/>
        <end position="139"/>
    </location>
</feature>
<dbReference type="GO" id="GO:0060042">
    <property type="term" value="P:retina morphogenesis in camera-type eye"/>
    <property type="evidence" value="ECO:0007669"/>
    <property type="project" value="UniProtKB-ARBA"/>
</dbReference>
<dbReference type="Pfam" id="PF05044">
    <property type="entry name" value="HPD"/>
    <property type="match status" value="1"/>
</dbReference>
<accession>A0A9Q1FDJ1</accession>
<name>A0A9Q1FDJ1_SYNKA</name>
<dbReference type="OrthoDB" id="10038576at2759"/>
<dbReference type="GO" id="GO:0035295">
    <property type="term" value="P:tube development"/>
    <property type="evidence" value="ECO:0007669"/>
    <property type="project" value="UniProtKB-ARBA"/>
</dbReference>
<keyword evidence="3" id="KW-0238">DNA-binding</keyword>
<organism evidence="9 10">
    <name type="scientific">Synaphobranchus kaupii</name>
    <name type="common">Kaup's arrowtooth eel</name>
    <dbReference type="NCBI Taxonomy" id="118154"/>
    <lineage>
        <taxon>Eukaryota</taxon>
        <taxon>Metazoa</taxon>
        <taxon>Chordata</taxon>
        <taxon>Craniata</taxon>
        <taxon>Vertebrata</taxon>
        <taxon>Euteleostomi</taxon>
        <taxon>Actinopterygii</taxon>
        <taxon>Neopterygii</taxon>
        <taxon>Teleostei</taxon>
        <taxon>Anguilliformes</taxon>
        <taxon>Synaphobranchidae</taxon>
        <taxon>Synaphobranchus</taxon>
    </lineage>
</organism>
<dbReference type="AlphaFoldDB" id="A0A9Q1FDJ1"/>
<proteinExistence type="predicted"/>
<dbReference type="InterPro" id="IPR037131">
    <property type="entry name" value="Homeo_prospero_dom_sf"/>
</dbReference>
<dbReference type="GO" id="GO:0005737">
    <property type="term" value="C:cytoplasm"/>
    <property type="evidence" value="ECO:0007669"/>
    <property type="project" value="UniProtKB-ARBA"/>
</dbReference>
<dbReference type="InterPro" id="IPR039350">
    <property type="entry name" value="Prospero_homeodomain"/>
</dbReference>
<dbReference type="PANTHER" id="PTHR12198">
    <property type="entry name" value="HOMEOBOX PROTEIN PROSPERO/PROX-1/CEH-26"/>
    <property type="match status" value="1"/>
</dbReference>
<dbReference type="PROSITE" id="PS51818">
    <property type="entry name" value="HOMEO_PROSPERO"/>
    <property type="match status" value="1"/>
</dbReference>
<keyword evidence="10" id="KW-1185">Reference proteome</keyword>
<evidence type="ECO:0000256" key="4">
    <source>
        <dbReference type="ARBA" id="ARBA00023155"/>
    </source>
</evidence>
<dbReference type="SUPFAM" id="SSF46689">
    <property type="entry name" value="Homeodomain-like"/>
    <property type="match status" value="1"/>
</dbReference>
<dbReference type="GO" id="GO:0005634">
    <property type="term" value="C:nucleus"/>
    <property type="evidence" value="ECO:0007669"/>
    <property type="project" value="UniProtKB-SubCell"/>
</dbReference>
<feature type="compositionally biased region" description="Basic and acidic residues" evidence="7">
    <location>
        <begin position="219"/>
        <end position="244"/>
    </location>
</feature>
<sequence length="439" mass="50295">MHTSNESNQKDKTELQQMGKLCGNFLTVMGLLQKNIKIRKPVMDGFCYPPAAVVSNFTMADPSKEDHTIDLPKASIAEPLSLVSHPLTMASPEFDKLLKQFHNAKRARVENITQGMSGLPKARLPREGGRSDGGTRDGGEIFQACKRKRSHPQSHSHRCGGGTCMVKGEEFRMLREQLWAMQSFLEELQQQQGFLQVYQPGSSQAQDQEKGETSSPECDNCKRDMESPEGSDCKPHTHQDNEHEGRFSKVKMDGWQIPQDDDRHLMLNKGHKNLLETLKQELSHAEGLTPNHLKKAKLLFFYCRYPNSNVLKTLFPDIKFNRCITSQLIKWFSNFREFYYIQIEKFSRQLIVDGVNRPSDLSVTRDSELFRALNMHFNKASDFQVPNRFLEVAEITLREFFNAISLAKDLDPSWKKAIYKVICILDSDVPEVFKSSICW</sequence>
<dbReference type="GO" id="GO:0007417">
    <property type="term" value="P:central nervous system development"/>
    <property type="evidence" value="ECO:0007669"/>
    <property type="project" value="UniProtKB-ARBA"/>
</dbReference>
<dbReference type="GO" id="GO:0070309">
    <property type="term" value="P:lens fiber cell morphogenesis"/>
    <property type="evidence" value="ECO:0007669"/>
    <property type="project" value="UniProtKB-ARBA"/>
</dbReference>
<evidence type="ECO:0000259" key="8">
    <source>
        <dbReference type="PROSITE" id="PS51818"/>
    </source>
</evidence>
<dbReference type="Gene3D" id="1.10.10.500">
    <property type="entry name" value="Homeo-prospero domain"/>
    <property type="match status" value="1"/>
</dbReference>
<keyword evidence="6" id="KW-0539">Nucleus</keyword>
<feature type="region of interest" description="Disordered" evidence="7">
    <location>
        <begin position="199"/>
        <end position="244"/>
    </location>
</feature>
<dbReference type="GO" id="GO:0000981">
    <property type="term" value="F:DNA-binding transcription factor activity, RNA polymerase II-specific"/>
    <property type="evidence" value="ECO:0007669"/>
    <property type="project" value="TreeGrafter"/>
</dbReference>
<evidence type="ECO:0000256" key="1">
    <source>
        <dbReference type="ARBA" id="ARBA00004123"/>
    </source>
</evidence>
<evidence type="ECO:0000256" key="5">
    <source>
        <dbReference type="ARBA" id="ARBA00023163"/>
    </source>
</evidence>
<dbReference type="GO" id="GO:0001945">
    <property type="term" value="P:lymph vessel development"/>
    <property type="evidence" value="ECO:0007669"/>
    <property type="project" value="UniProtKB-ARBA"/>
</dbReference>
<feature type="domain" description="Prospero" evidence="8">
    <location>
        <begin position="285"/>
        <end position="439"/>
    </location>
</feature>
<evidence type="ECO:0000256" key="3">
    <source>
        <dbReference type="ARBA" id="ARBA00023125"/>
    </source>
</evidence>
<dbReference type="InterPro" id="IPR023082">
    <property type="entry name" value="Homeo_prospero_dom"/>
</dbReference>
<comment type="caution">
    <text evidence="9">The sequence shown here is derived from an EMBL/GenBank/DDBJ whole genome shotgun (WGS) entry which is preliminary data.</text>
</comment>
<dbReference type="Proteomes" id="UP001152622">
    <property type="component" value="Chromosome 6"/>
</dbReference>
<feature type="compositionally biased region" description="Basic and acidic residues" evidence="7">
    <location>
        <begin position="124"/>
        <end position="139"/>
    </location>
</feature>
<keyword evidence="5" id="KW-0804">Transcription</keyword>
<evidence type="ECO:0000256" key="7">
    <source>
        <dbReference type="SAM" id="MobiDB-lite"/>
    </source>
</evidence>
<dbReference type="GO" id="GO:0070365">
    <property type="term" value="P:hepatocyte differentiation"/>
    <property type="evidence" value="ECO:0007669"/>
    <property type="project" value="UniProtKB-ARBA"/>
</dbReference>
<reference evidence="9" key="1">
    <citation type="journal article" date="2023" name="Science">
        <title>Genome structures resolve the early diversification of teleost fishes.</title>
        <authorList>
            <person name="Parey E."/>
            <person name="Louis A."/>
            <person name="Montfort J."/>
            <person name="Bouchez O."/>
            <person name="Roques C."/>
            <person name="Iampietro C."/>
            <person name="Lluch J."/>
            <person name="Castinel A."/>
            <person name="Donnadieu C."/>
            <person name="Desvignes T."/>
            <person name="Floi Bucao C."/>
            <person name="Jouanno E."/>
            <person name="Wen M."/>
            <person name="Mejri S."/>
            <person name="Dirks R."/>
            <person name="Jansen H."/>
            <person name="Henkel C."/>
            <person name="Chen W.J."/>
            <person name="Zahm M."/>
            <person name="Cabau C."/>
            <person name="Klopp C."/>
            <person name="Thompson A.W."/>
            <person name="Robinson-Rechavi M."/>
            <person name="Braasch I."/>
            <person name="Lecointre G."/>
            <person name="Bobe J."/>
            <person name="Postlethwait J.H."/>
            <person name="Berthelot C."/>
            <person name="Roest Crollius H."/>
            <person name="Guiguen Y."/>
        </authorList>
    </citation>
    <scope>NUCLEOTIDE SEQUENCE</scope>
    <source>
        <strain evidence="9">WJC10195</strain>
    </source>
</reference>
<keyword evidence="4" id="KW-0371">Homeobox</keyword>
<keyword evidence="2" id="KW-0805">Transcription regulation</keyword>
<evidence type="ECO:0000313" key="10">
    <source>
        <dbReference type="Proteomes" id="UP001152622"/>
    </source>
</evidence>
<dbReference type="EMBL" id="JAINUF010000006">
    <property type="protein sequence ID" value="KAJ8356370.1"/>
    <property type="molecule type" value="Genomic_DNA"/>
</dbReference>
<dbReference type="InterPro" id="IPR009057">
    <property type="entry name" value="Homeodomain-like_sf"/>
</dbReference>
<evidence type="ECO:0000256" key="2">
    <source>
        <dbReference type="ARBA" id="ARBA00023015"/>
    </source>
</evidence>
<gene>
    <name evidence="9" type="ORF">SKAU_G00191640</name>
</gene>
<dbReference type="FunFam" id="1.10.10.500:FF:000001">
    <property type="entry name" value="Prospero homeobox protein 1"/>
    <property type="match status" value="1"/>
</dbReference>
<dbReference type="GO" id="GO:0048598">
    <property type="term" value="P:embryonic morphogenesis"/>
    <property type="evidence" value="ECO:0007669"/>
    <property type="project" value="UniProtKB-ARBA"/>
</dbReference>
<dbReference type="GO" id="GO:0000978">
    <property type="term" value="F:RNA polymerase II cis-regulatory region sequence-specific DNA binding"/>
    <property type="evidence" value="ECO:0007669"/>
    <property type="project" value="TreeGrafter"/>
</dbReference>
<dbReference type="GO" id="GO:0048646">
    <property type="term" value="P:anatomical structure formation involved in morphogenesis"/>
    <property type="evidence" value="ECO:0007669"/>
    <property type="project" value="UniProtKB-ARBA"/>
</dbReference>
<dbReference type="GO" id="GO:0031016">
    <property type="term" value="P:pancreas development"/>
    <property type="evidence" value="ECO:0007669"/>
    <property type="project" value="UniProtKB-ARBA"/>
</dbReference>
<comment type="subcellular location">
    <subcellularLocation>
        <location evidence="1">Nucleus</location>
    </subcellularLocation>
</comment>
<protein>
    <recommendedName>
        <fullName evidence="8">Prospero domain-containing protein</fullName>
    </recommendedName>
</protein>
<evidence type="ECO:0000313" key="9">
    <source>
        <dbReference type="EMBL" id="KAJ8356370.1"/>
    </source>
</evidence>